<keyword evidence="2" id="KW-0732">Signal</keyword>
<comment type="caution">
    <text evidence="3">The sequence shown here is derived from an EMBL/GenBank/DDBJ whole genome shotgun (WGS) entry which is preliminary data.</text>
</comment>
<name>A0A9W8AZH1_9FUNG</name>
<protein>
    <submittedName>
        <fullName evidence="3">Uncharacterized protein</fullName>
    </submittedName>
</protein>
<proteinExistence type="predicted"/>
<feature type="region of interest" description="Disordered" evidence="1">
    <location>
        <begin position="59"/>
        <end position="79"/>
    </location>
</feature>
<dbReference type="AlphaFoldDB" id="A0A9W8AZH1"/>
<organism evidence="3 4">
    <name type="scientific">Dimargaris verticillata</name>
    <dbReference type="NCBI Taxonomy" id="2761393"/>
    <lineage>
        <taxon>Eukaryota</taxon>
        <taxon>Fungi</taxon>
        <taxon>Fungi incertae sedis</taxon>
        <taxon>Zoopagomycota</taxon>
        <taxon>Kickxellomycotina</taxon>
        <taxon>Dimargaritomycetes</taxon>
        <taxon>Dimargaritales</taxon>
        <taxon>Dimargaritaceae</taxon>
        <taxon>Dimargaris</taxon>
    </lineage>
</organism>
<keyword evidence="4" id="KW-1185">Reference proteome</keyword>
<dbReference type="Proteomes" id="UP001151582">
    <property type="component" value="Unassembled WGS sequence"/>
</dbReference>
<gene>
    <name evidence="3" type="ORF">H4R34_005993</name>
</gene>
<sequence length="79" mass="8816">MQQWQALTLMLAVAATATAFPVDRDSEESIANASGNDLKWRGNPAWDFLWADHDNEEMDFSTPPVFDDAANDDAGERKE</sequence>
<reference evidence="3" key="1">
    <citation type="submission" date="2022-07" db="EMBL/GenBank/DDBJ databases">
        <title>Phylogenomic reconstructions and comparative analyses of Kickxellomycotina fungi.</title>
        <authorList>
            <person name="Reynolds N.K."/>
            <person name="Stajich J.E."/>
            <person name="Barry K."/>
            <person name="Grigoriev I.V."/>
            <person name="Crous P."/>
            <person name="Smith M.E."/>
        </authorList>
    </citation>
    <scope>NUCLEOTIDE SEQUENCE</scope>
    <source>
        <strain evidence="3">RSA 567</strain>
    </source>
</reference>
<evidence type="ECO:0000256" key="1">
    <source>
        <dbReference type="SAM" id="MobiDB-lite"/>
    </source>
</evidence>
<feature type="chain" id="PRO_5040995805" evidence="2">
    <location>
        <begin position="20"/>
        <end position="79"/>
    </location>
</feature>
<evidence type="ECO:0000313" key="3">
    <source>
        <dbReference type="EMBL" id="KAJ1970658.1"/>
    </source>
</evidence>
<dbReference type="EMBL" id="JANBQB010001678">
    <property type="protein sequence ID" value="KAJ1970658.1"/>
    <property type="molecule type" value="Genomic_DNA"/>
</dbReference>
<feature type="non-terminal residue" evidence="3">
    <location>
        <position position="79"/>
    </location>
</feature>
<evidence type="ECO:0000313" key="4">
    <source>
        <dbReference type="Proteomes" id="UP001151582"/>
    </source>
</evidence>
<evidence type="ECO:0000256" key="2">
    <source>
        <dbReference type="SAM" id="SignalP"/>
    </source>
</evidence>
<feature type="signal peptide" evidence="2">
    <location>
        <begin position="1"/>
        <end position="19"/>
    </location>
</feature>
<accession>A0A9W8AZH1</accession>